<reference evidence="3 4" key="1">
    <citation type="journal article" date="2010" name="Proc. Natl. Acad. Sci. U.S.A.">
        <title>Insights into evolution of multicellular fungi from the assembled chromosomes of the mushroom Coprinopsis cinerea (Coprinus cinereus).</title>
        <authorList>
            <person name="Stajich J.E."/>
            <person name="Wilke S.K."/>
            <person name="Ahren D."/>
            <person name="Au C.H."/>
            <person name="Birren B.W."/>
            <person name="Borodovsky M."/>
            <person name="Burns C."/>
            <person name="Canback B."/>
            <person name="Casselton L.A."/>
            <person name="Cheng C.K."/>
            <person name="Deng J."/>
            <person name="Dietrich F.S."/>
            <person name="Fargo D.C."/>
            <person name="Farman M.L."/>
            <person name="Gathman A.C."/>
            <person name="Goldberg J."/>
            <person name="Guigo R."/>
            <person name="Hoegger P.J."/>
            <person name="Hooker J.B."/>
            <person name="Huggins A."/>
            <person name="James T.Y."/>
            <person name="Kamada T."/>
            <person name="Kilaru S."/>
            <person name="Kodira C."/>
            <person name="Kues U."/>
            <person name="Kupfer D."/>
            <person name="Kwan H.S."/>
            <person name="Lomsadze A."/>
            <person name="Li W."/>
            <person name="Lilly W.W."/>
            <person name="Ma L.J."/>
            <person name="Mackey A.J."/>
            <person name="Manning G."/>
            <person name="Martin F."/>
            <person name="Muraguchi H."/>
            <person name="Natvig D.O."/>
            <person name="Palmerini H."/>
            <person name="Ramesh M.A."/>
            <person name="Rehmeyer C.J."/>
            <person name="Roe B.A."/>
            <person name="Shenoy N."/>
            <person name="Stanke M."/>
            <person name="Ter-Hovhannisyan V."/>
            <person name="Tunlid A."/>
            <person name="Velagapudi R."/>
            <person name="Vision T.J."/>
            <person name="Zeng Q."/>
            <person name="Zolan M.E."/>
            <person name="Pukkila P.J."/>
        </authorList>
    </citation>
    <scope>NUCLEOTIDE SEQUENCE [LARGE SCALE GENOMIC DNA]</scope>
    <source>
        <strain evidence="4">Okayama-7 / 130 / ATCC MYA-4618 / FGSC 9003</strain>
    </source>
</reference>
<evidence type="ECO:0000256" key="1">
    <source>
        <dbReference type="ARBA" id="ARBA00007355"/>
    </source>
</evidence>
<dbReference type="GO" id="GO:0045271">
    <property type="term" value="C:respiratory chain complex I"/>
    <property type="evidence" value="ECO:0007669"/>
    <property type="project" value="InterPro"/>
</dbReference>
<feature type="compositionally biased region" description="Low complexity" evidence="2">
    <location>
        <begin position="169"/>
        <end position="179"/>
    </location>
</feature>
<dbReference type="EMBL" id="AACS02000009">
    <property type="protein sequence ID" value="EAU89447.2"/>
    <property type="molecule type" value="Genomic_DNA"/>
</dbReference>
<dbReference type="eggNOG" id="ENOG502S7UF">
    <property type="taxonomic scope" value="Eukaryota"/>
</dbReference>
<protein>
    <recommendedName>
        <fullName evidence="5">NADH dehydrogenase [ubiquinone] 1 alpha subcomplex subunit</fullName>
    </recommendedName>
</protein>
<dbReference type="PANTHER" id="PTHR32470">
    <property type="entry name" value="ADH DEHYDROGENASE [UBIQUINONE] 1 ALPHA SUBCOMPLEX ASSEMBLY FACTOR 2"/>
    <property type="match status" value="1"/>
</dbReference>
<comment type="similarity">
    <text evidence="1">Belongs to the complex I NDUFA12 subunit family.</text>
</comment>
<evidence type="ECO:0000313" key="3">
    <source>
        <dbReference type="EMBL" id="EAU89447.2"/>
    </source>
</evidence>
<gene>
    <name evidence="3" type="ORF">CC1G_07673</name>
</gene>
<dbReference type="Proteomes" id="UP000001861">
    <property type="component" value="Unassembled WGS sequence"/>
</dbReference>
<dbReference type="OMA" id="SPSWMQW"/>
<dbReference type="STRING" id="240176.A8NC69"/>
<dbReference type="Pfam" id="PF05071">
    <property type="entry name" value="NDUFA12"/>
    <property type="match status" value="1"/>
</dbReference>
<dbReference type="InParanoid" id="A8NC69"/>
<feature type="region of interest" description="Disordered" evidence="2">
    <location>
        <begin position="121"/>
        <end position="194"/>
    </location>
</feature>
<dbReference type="RefSeq" id="XP_001832413.2">
    <property type="nucleotide sequence ID" value="XM_001832361.2"/>
</dbReference>
<dbReference type="GeneID" id="6008898"/>
<comment type="caution">
    <text evidence="3">The sequence shown here is derived from an EMBL/GenBank/DDBJ whole genome shotgun (WGS) entry which is preliminary data.</text>
</comment>
<dbReference type="OrthoDB" id="10255576at2759"/>
<name>A8NC69_COPC7</name>
<organism evidence="3 4">
    <name type="scientific">Coprinopsis cinerea (strain Okayama-7 / 130 / ATCC MYA-4618 / FGSC 9003)</name>
    <name type="common">Inky cap fungus</name>
    <name type="synonym">Hormographiella aspergillata</name>
    <dbReference type="NCBI Taxonomy" id="240176"/>
    <lineage>
        <taxon>Eukaryota</taxon>
        <taxon>Fungi</taxon>
        <taxon>Dikarya</taxon>
        <taxon>Basidiomycota</taxon>
        <taxon>Agaricomycotina</taxon>
        <taxon>Agaricomycetes</taxon>
        <taxon>Agaricomycetidae</taxon>
        <taxon>Agaricales</taxon>
        <taxon>Agaricineae</taxon>
        <taxon>Psathyrellaceae</taxon>
        <taxon>Coprinopsis</taxon>
    </lineage>
</organism>
<keyword evidence="4" id="KW-1185">Reference proteome</keyword>
<accession>A8NC69</accession>
<proteinExistence type="inferred from homology"/>
<dbReference type="HOGENOM" id="CLU_100704_0_0_1"/>
<dbReference type="PANTHER" id="PTHR32470:SF2">
    <property type="entry name" value="NADH DEHYDROGENASE [UBIQUINONE] 1 ALPHA SUBCOMPLEX ASSEMBLY FACTOR 2"/>
    <property type="match status" value="1"/>
</dbReference>
<dbReference type="KEGG" id="cci:CC1G_07673"/>
<evidence type="ECO:0008006" key="5">
    <source>
        <dbReference type="Google" id="ProtNLM"/>
    </source>
</evidence>
<evidence type="ECO:0000256" key="2">
    <source>
        <dbReference type="SAM" id="MobiDB-lite"/>
    </source>
</evidence>
<dbReference type="GO" id="GO:0005739">
    <property type="term" value="C:mitochondrion"/>
    <property type="evidence" value="ECO:0007669"/>
    <property type="project" value="TreeGrafter"/>
</dbReference>
<evidence type="ECO:0000313" key="4">
    <source>
        <dbReference type="Proteomes" id="UP000001861"/>
    </source>
</evidence>
<feature type="compositionally biased region" description="Polar residues" evidence="2">
    <location>
        <begin position="151"/>
        <end position="166"/>
    </location>
</feature>
<dbReference type="GO" id="GO:0032981">
    <property type="term" value="P:mitochondrial respiratory chain complex I assembly"/>
    <property type="evidence" value="ECO:0007669"/>
    <property type="project" value="TreeGrafter"/>
</dbReference>
<sequence length="194" mass="22082">MSFLSRIFTALRNPRRYVGRDLEGNKFYESPISAGSRPKRTVVYRREEDMWDYIGGTKRLPIQWSAWLSHTRPNPPTIEELEADLQRQIRVKYNASLIEAKDREEAEQRRRLQAEGHAEALRIQQGRGQTEVEGEPPVLASAFEKTETGKAESQNTASSKPQPSKTTDPDNPWAAADAPVETQSWTPKFRSRGG</sequence>
<dbReference type="InterPro" id="IPR007763">
    <property type="entry name" value="NDUFA12"/>
</dbReference>
<dbReference type="VEuPathDB" id="FungiDB:CC1G_07673"/>
<dbReference type="AlphaFoldDB" id="A8NC69"/>
<dbReference type="InterPro" id="IPR052618">
    <property type="entry name" value="ComplexI_NDUFA12"/>
</dbReference>